<evidence type="ECO:0000313" key="3">
    <source>
        <dbReference type="Proteomes" id="UP000267096"/>
    </source>
</evidence>
<accession>A0A0M3KDU8</accession>
<name>A0A0M3KDU8_ANISI</name>
<evidence type="ECO:0000313" key="2">
    <source>
        <dbReference type="EMBL" id="VDK65245.1"/>
    </source>
</evidence>
<keyword evidence="3" id="KW-1185">Reference proteome</keyword>
<protein>
    <submittedName>
        <fullName evidence="4">DBR1 domain-containing protein</fullName>
    </submittedName>
</protein>
<feature type="region of interest" description="Disordered" evidence="1">
    <location>
        <begin position="9"/>
        <end position="54"/>
    </location>
</feature>
<feature type="compositionally biased region" description="Acidic residues" evidence="1">
    <location>
        <begin position="24"/>
        <end position="36"/>
    </location>
</feature>
<feature type="compositionally biased region" description="Polar residues" evidence="1">
    <location>
        <begin position="179"/>
        <end position="194"/>
    </location>
</feature>
<evidence type="ECO:0000313" key="4">
    <source>
        <dbReference type="WBParaSite" id="ASIM_0001915101-mRNA-1"/>
    </source>
</evidence>
<dbReference type="WBParaSite" id="ASIM_0001915101-mRNA-1">
    <property type="protein sequence ID" value="ASIM_0001915101-mRNA-1"/>
    <property type="gene ID" value="ASIM_0001915101"/>
</dbReference>
<dbReference type="AlphaFoldDB" id="A0A0M3KDU8"/>
<sequence>MVILYNFRANGLDIGGKKTPSSENSDDSEMDDDEILESSMTESPTPEEERPRDLTAKRELVQHVAPAGYSAYEGAIHFDPLRLLMNAQLNPALNPTLNPLLNQAAFMNFQQQIARHQQQQQQQQQSIAIQQTIQPQPPQQKPSAPVQTANSTPKRSKLMIDEILNLKSSTSPSTSSSSDANPEPNQSTTVISPI</sequence>
<organism evidence="4">
    <name type="scientific">Anisakis simplex</name>
    <name type="common">Herring worm</name>
    <dbReference type="NCBI Taxonomy" id="6269"/>
    <lineage>
        <taxon>Eukaryota</taxon>
        <taxon>Metazoa</taxon>
        <taxon>Ecdysozoa</taxon>
        <taxon>Nematoda</taxon>
        <taxon>Chromadorea</taxon>
        <taxon>Rhabditida</taxon>
        <taxon>Spirurina</taxon>
        <taxon>Ascaridomorpha</taxon>
        <taxon>Ascaridoidea</taxon>
        <taxon>Anisakidae</taxon>
        <taxon>Anisakis</taxon>
        <taxon>Anisakis simplex complex</taxon>
    </lineage>
</organism>
<proteinExistence type="predicted"/>
<reference evidence="2 3" key="2">
    <citation type="submission" date="2018-11" db="EMBL/GenBank/DDBJ databases">
        <authorList>
            <consortium name="Pathogen Informatics"/>
        </authorList>
    </citation>
    <scope>NUCLEOTIDE SEQUENCE [LARGE SCALE GENOMIC DNA]</scope>
</reference>
<gene>
    <name evidence="2" type="ORF">ASIM_LOCUS18546</name>
</gene>
<feature type="region of interest" description="Disordered" evidence="1">
    <location>
        <begin position="117"/>
        <end position="194"/>
    </location>
</feature>
<feature type="compositionally biased region" description="Low complexity" evidence="1">
    <location>
        <begin position="168"/>
        <end position="178"/>
    </location>
</feature>
<feature type="compositionally biased region" description="Low complexity" evidence="1">
    <location>
        <begin position="117"/>
        <end position="134"/>
    </location>
</feature>
<evidence type="ECO:0000256" key="1">
    <source>
        <dbReference type="SAM" id="MobiDB-lite"/>
    </source>
</evidence>
<dbReference type="Proteomes" id="UP000267096">
    <property type="component" value="Unassembled WGS sequence"/>
</dbReference>
<reference evidence="4" key="1">
    <citation type="submission" date="2017-02" db="UniProtKB">
        <authorList>
            <consortium name="WormBaseParasite"/>
        </authorList>
    </citation>
    <scope>IDENTIFICATION</scope>
</reference>
<dbReference type="EMBL" id="UYRR01035676">
    <property type="protein sequence ID" value="VDK65245.1"/>
    <property type="molecule type" value="Genomic_DNA"/>
</dbReference>